<keyword evidence="2" id="KW-1185">Reference proteome</keyword>
<dbReference type="Proteomes" id="UP000192333">
    <property type="component" value="Chromosome I"/>
</dbReference>
<dbReference type="Gene3D" id="2.60.40.10">
    <property type="entry name" value="Immunoglobulins"/>
    <property type="match status" value="1"/>
</dbReference>
<dbReference type="InterPro" id="IPR013783">
    <property type="entry name" value="Ig-like_fold"/>
</dbReference>
<dbReference type="Gene3D" id="2.130.10.10">
    <property type="entry name" value="YVTN repeat-like/Quinoprotein amine dehydrogenase"/>
    <property type="match status" value="1"/>
</dbReference>
<dbReference type="EMBL" id="LT838813">
    <property type="protein sequence ID" value="SMD43430.1"/>
    <property type="molecule type" value="Genomic_DNA"/>
</dbReference>
<evidence type="ECO:0000313" key="2">
    <source>
        <dbReference type="Proteomes" id="UP000192333"/>
    </source>
</evidence>
<name>A0A1W2H3C1_9BACT</name>
<dbReference type="SUPFAM" id="SSF69322">
    <property type="entry name" value="Tricorn protease domain 2"/>
    <property type="match status" value="1"/>
</dbReference>
<sequence>MKSLINSIKFILFFRLVILLSFFLYSSNSFSQGFNNNEWIFGECGTGQNNILSFGKGGDPIVRELPAGVIIGQNNNIVAIDPISGNVVFYSNGVLVYDANNEILEGVAPGINGNINGHQDLAVGVLDYDPNGDRLYYIFYLNPAGDMQYALIDMNAPGQAVGNEPPLGEIIAKDQVISGAVSGPILVVKTPQSPSYLISFEGGSLVSRRLGDNEGEFILTSNTGISFTPKAMIFDESSQKIILIPEDPNQDIQVIDFDTASGNFGAVESISESSNGSDFGGASFSPDGDFIYFSREDELVRVPSNDLSANPEVIPLENNVYQIYDVKVGPDGNLYYIYEEVIGGPQLIGRVENPDIEDLAEMELDEDPFDGTDFCGRIFPQFAPNQDVNPTVDFTWTPDEPCANNPIQLTSLITPENYRPVSFEWTFTPPLVDEDGVPIDIDFTQEHLLIPEEATSEQSIEVSLTVTFADGSTTTVDKTITLKPNDLQVQFSTQDTTVCEGACVDIGSLLEVQQGEGQGGQGGQGGQTENYEYFWSNIREWRSDKDNCVDLPGLYWVLVREPGSECYAYGSIRVRIWDLDDQSNNVWYFGDGAGLDFNPDPNDPNGPVPRPVGHNQNIPAGTTTISDESGQVLFFTDGESVWDLNGNLMANGDSIGGSNQSTQSVLAVPVPQDETIFYLFTTQQASDGSNQVKFSVVDIKVENPTGVGNVVTKDNFLFSPSTEHSAALASGDTTWVLFHELGNNTFRAYPVSIHGIGSPVFSSVGSNHGFNTGVGTMKFSPDGSKVAVTIQDGSCSRLEIFDFDQSTGIMTEYALLDLGCNNDEIYGLEFSNDGSRAYVSYRGGSGKVEEFLIQSPESTSDTPPACGQCFENANTRAARENCILNSSVRNVLSTSGPFGALQIGPDGQIYVARPGQNVLGTINSGQDCNNSTYTENGTSTLLGTTNLGLPSFVQQSGSSIPEPQLGGTDRLCLDPNSGALGLFEGGGEPDIDSYFWTIVHEDGEADLTNFGGPGENFQSLEHDFSRPGNYTVTLRVDRCGDPDFYEAFLEVLVVAPPELTLPQAETLCLGNPISLTAIDGYDPAEGLYDFEWRNAAGQLFGDVNSNTIFVNEESIFTVIVSHRIPADADPEFFDPCPSTASVFVGPAFEFELTQSAEEVCYDESLVVFAPDTPVSGEWFYQAQGTQNRVPLGEFFELQLVPSTLPSPGIYEIIFVTEDPILAGCVVEKMLELLVWPLPAMEAVVLTDADDCLAANGSFEVTMLGDADLVTVLETGQSFTNVSAGDVLPVFTDLEPGLYTIQALNDAGCEFTLPVVVQNLNPPTGISDYEVSVTPETCSPTGINNGELVVRFTQGPQSGSYRIIRQEDGQEITDTFANVDSLNIELAGGSYLLVLEDELGCAVTDTETYIIEIAERVVFSVPTDLNACGRFVYEPPTGQDLTFTVIGPTGNPIQQEQDGSFILEFTGIYTFQAFDPNGILCPSEIVLVQVQISDPIDFSLTEPIVDCDLGVSYSVVLFGFNPNNANFFWRDESGQIVGRDQQFFPPNAGLYSVEVQPRSGGLCPTNIIEFEVEEFIDSVDLELEALPFCAEDTFTVITAVADFTLVTEINWFRVEGNTQIPLPEEDGSESITVFEDGVFQVVLTSIYGCELAREQIQITQSFVEPPVLLPSYTICAIEDVVTILDPGSFDNYAWILDGDTLATSANFTPTLPGIYELVVSDVLGCEFIINFEIIEDCALRVRFPDAIVPTDPNKHFVVYTNDFIDELEVFIFNRWGELIFYCEQRNINGEVGICFWDGTVNGQIVPIGTYPVVVQYKSNKQNVSNKIIKSIVVID</sequence>
<dbReference type="InterPro" id="IPR035986">
    <property type="entry name" value="PKD_dom_sf"/>
</dbReference>
<organism evidence="1 2">
    <name type="scientific">Aquiflexum balticum DSM 16537</name>
    <dbReference type="NCBI Taxonomy" id="758820"/>
    <lineage>
        <taxon>Bacteria</taxon>
        <taxon>Pseudomonadati</taxon>
        <taxon>Bacteroidota</taxon>
        <taxon>Cytophagia</taxon>
        <taxon>Cytophagales</taxon>
        <taxon>Cyclobacteriaceae</taxon>
        <taxon>Aquiflexum</taxon>
    </lineage>
</organism>
<dbReference type="STRING" id="758820.SAMN00777080_2022"/>
<dbReference type="OrthoDB" id="9765926at2"/>
<reference evidence="2" key="1">
    <citation type="submission" date="2017-04" db="EMBL/GenBank/DDBJ databases">
        <authorList>
            <person name="Varghese N."/>
            <person name="Submissions S."/>
        </authorList>
    </citation>
    <scope>NUCLEOTIDE SEQUENCE [LARGE SCALE GENOMIC DNA]</scope>
    <source>
        <strain evidence="2">DSM 16537</strain>
    </source>
</reference>
<accession>A0A1W2H3C1</accession>
<dbReference type="InterPro" id="IPR015943">
    <property type="entry name" value="WD40/YVTN_repeat-like_dom_sf"/>
</dbReference>
<dbReference type="RefSeq" id="WP_084120224.1">
    <property type="nucleotide sequence ID" value="NZ_LT838813.1"/>
</dbReference>
<dbReference type="Pfam" id="PF13585">
    <property type="entry name" value="CHU_C"/>
    <property type="match status" value="1"/>
</dbReference>
<gene>
    <name evidence="1" type="ORF">SAMN00777080_2022</name>
</gene>
<evidence type="ECO:0000313" key="1">
    <source>
        <dbReference type="EMBL" id="SMD43430.1"/>
    </source>
</evidence>
<protein>
    <submittedName>
        <fullName evidence="1">C-terminal domain of CHU protein family protein</fullName>
    </submittedName>
</protein>
<dbReference type="SUPFAM" id="SSF50993">
    <property type="entry name" value="Peptidase/esterase 'gauge' domain"/>
    <property type="match status" value="1"/>
</dbReference>
<dbReference type="SUPFAM" id="SSF49299">
    <property type="entry name" value="PKD domain"/>
    <property type="match status" value="1"/>
</dbReference>
<proteinExistence type="predicted"/>